<comment type="caution">
    <text evidence="1">The sequence shown here is derived from an EMBL/GenBank/DDBJ whole genome shotgun (WGS) entry which is preliminary data.</text>
</comment>
<reference evidence="1 2" key="1">
    <citation type="journal article" date="2015" name="Genome Announc.">
        <title>Genome sequence and annotation of Trichoderma parareesei, the ancestor of the cellulase producer Trichoderma reesei.</title>
        <authorList>
            <person name="Yang D."/>
            <person name="Pomraning K."/>
            <person name="Kopchinskiy A."/>
            <person name="Karimi Aghcheh R."/>
            <person name="Atanasova L."/>
            <person name="Chenthamara K."/>
            <person name="Baker S.E."/>
            <person name="Zhang R."/>
            <person name="Shen Q."/>
            <person name="Freitag M."/>
            <person name="Kubicek C.P."/>
            <person name="Druzhinina I.S."/>
        </authorList>
    </citation>
    <scope>NUCLEOTIDE SEQUENCE [LARGE SCALE GENOMIC DNA]</scope>
    <source>
        <strain evidence="1 2">CBS 125925</strain>
    </source>
</reference>
<protein>
    <submittedName>
        <fullName evidence="1">Uncharacterized protein</fullName>
    </submittedName>
</protein>
<dbReference type="EMBL" id="LFMI01000749">
    <property type="protein sequence ID" value="OTA07095.1"/>
    <property type="molecule type" value="Genomic_DNA"/>
</dbReference>
<organism evidence="1 2">
    <name type="scientific">Trichoderma parareesei</name>
    <name type="common">Filamentous fungus</name>
    <dbReference type="NCBI Taxonomy" id="858221"/>
    <lineage>
        <taxon>Eukaryota</taxon>
        <taxon>Fungi</taxon>
        <taxon>Dikarya</taxon>
        <taxon>Ascomycota</taxon>
        <taxon>Pezizomycotina</taxon>
        <taxon>Sordariomycetes</taxon>
        <taxon>Hypocreomycetidae</taxon>
        <taxon>Hypocreales</taxon>
        <taxon>Hypocreaceae</taxon>
        <taxon>Trichoderma</taxon>
    </lineage>
</organism>
<evidence type="ECO:0000313" key="1">
    <source>
        <dbReference type="EMBL" id="OTA07095.1"/>
    </source>
</evidence>
<sequence length="462" mass="53033">MASAKAQANDKRLVAEVAGKGDYSDEPPADLDLIRARVVLPPNWLVYPSGLELPETLKDIRERYQVWIVSLESTQAFDIYSDSIARLQDAVTAFNQLVHDLRLRKELLAEVLTVQHCPRANKDTRISLKLMSRPEVITQLVGRHDIPAISAALLESLRPHLINSTECLMSLSSNLRMRVNFGILKAVLRKKEIPEVLTYDEFSEIKLSNHIIKHLLALEGGGGIRLVKDTVKRAYSLTMRLNQLDQKEVWLQDWIGDGDVALPRARMGVAMPTSYLDWVMAAPDMRIDWGLRADEYVVESVPEEFHGLIKELKLKPARYKEDGNFLRPAEVIFPRPGGWKDRIKQTRLKTSFVAEIHDTPYQLEISITQIWDKYKTKAKPRTVWGMEIYGKHWDSAMNHVDPISRRKDWGEAQRNVWVGKDPNMWKRFQSFLEVVLHVQKHVEDIPPLTDEDIEHTESEAGE</sequence>
<dbReference type="Proteomes" id="UP000219286">
    <property type="component" value="Unassembled WGS sequence"/>
</dbReference>
<gene>
    <name evidence="1" type="ORF">A9Z42_0079430</name>
</gene>
<name>A0A2H3A320_TRIPA</name>
<evidence type="ECO:0000313" key="2">
    <source>
        <dbReference type="Proteomes" id="UP000219286"/>
    </source>
</evidence>
<dbReference type="AlphaFoldDB" id="A0A2H3A320"/>
<keyword evidence="2" id="KW-1185">Reference proteome</keyword>
<dbReference type="OrthoDB" id="4739136at2759"/>
<accession>A0A2H3A320</accession>
<proteinExistence type="predicted"/>